<sequence length="267" mass="30984">MGHLLYIEWLKIKNYRTFWILFTLFVISMFGICSLWWYFDVYTKESGDMAMQAAGSFIFGSFRFPGVFNTLTQISSWLLYFPGFIIIFLTTNEYTYRTHRQNIIDGIDRKDFIKAKILLAFILALLCTLIVSICAVIFGLMSGSGYYTNDILISVFYFFIQSCIYILFALFLGLLVRRSALAIGIYFIYGILLDYLIAMTISKYTNSTIGFYLMPLQVSDQLLPNKISSKFLEMLGDFKTSIALIICIAWIVFYCVFPVRKFQKEDL</sequence>
<feature type="transmembrane region" description="Helical" evidence="1">
    <location>
        <begin position="183"/>
        <end position="204"/>
    </location>
</feature>
<dbReference type="EMBL" id="JAQGEF010000005">
    <property type="protein sequence ID" value="MDA3614376.1"/>
    <property type="molecule type" value="Genomic_DNA"/>
</dbReference>
<dbReference type="Proteomes" id="UP001210231">
    <property type="component" value="Unassembled WGS sequence"/>
</dbReference>
<feature type="transmembrane region" description="Helical" evidence="1">
    <location>
        <begin position="238"/>
        <end position="257"/>
    </location>
</feature>
<dbReference type="PANTHER" id="PTHR37305:SF1">
    <property type="entry name" value="MEMBRANE PROTEIN"/>
    <property type="match status" value="1"/>
</dbReference>
<evidence type="ECO:0000313" key="2">
    <source>
        <dbReference type="EMBL" id="MDA3614376.1"/>
    </source>
</evidence>
<comment type="caution">
    <text evidence="2">The sequence shown here is derived from an EMBL/GenBank/DDBJ whole genome shotgun (WGS) entry which is preliminary data.</text>
</comment>
<organism evidence="2 3">
    <name type="scientific">Polluticaenibacter yanchengensis</name>
    <dbReference type="NCBI Taxonomy" id="3014562"/>
    <lineage>
        <taxon>Bacteria</taxon>
        <taxon>Pseudomonadati</taxon>
        <taxon>Bacteroidota</taxon>
        <taxon>Chitinophagia</taxon>
        <taxon>Chitinophagales</taxon>
        <taxon>Chitinophagaceae</taxon>
        <taxon>Polluticaenibacter</taxon>
    </lineage>
</organism>
<accession>A0ABT4UHS2</accession>
<dbReference type="RefSeq" id="WP_407030704.1">
    <property type="nucleotide sequence ID" value="NZ_JAQGEF010000005.1"/>
</dbReference>
<evidence type="ECO:0000313" key="3">
    <source>
        <dbReference type="Proteomes" id="UP001210231"/>
    </source>
</evidence>
<dbReference type="Pfam" id="PF12730">
    <property type="entry name" value="ABC2_membrane_4"/>
    <property type="match status" value="1"/>
</dbReference>
<gene>
    <name evidence="2" type="ORF">O3P16_06120</name>
</gene>
<protein>
    <submittedName>
        <fullName evidence="2">ABC transporter permease</fullName>
    </submittedName>
</protein>
<keyword evidence="1" id="KW-0812">Transmembrane</keyword>
<reference evidence="2 3" key="1">
    <citation type="submission" date="2022-12" db="EMBL/GenBank/DDBJ databases">
        <title>Chitinophagaceae gen. sp. nov., a new member of the family Chitinophagaceae, isolated from soil in a chemical factory.</title>
        <authorList>
            <person name="Ke Z."/>
        </authorList>
    </citation>
    <scope>NUCLEOTIDE SEQUENCE [LARGE SCALE GENOMIC DNA]</scope>
    <source>
        <strain evidence="2 3">LY-5</strain>
    </source>
</reference>
<keyword evidence="1" id="KW-1133">Transmembrane helix</keyword>
<feature type="transmembrane region" description="Helical" evidence="1">
    <location>
        <begin position="117"/>
        <end position="139"/>
    </location>
</feature>
<name>A0ABT4UHS2_9BACT</name>
<keyword evidence="3" id="KW-1185">Reference proteome</keyword>
<feature type="transmembrane region" description="Helical" evidence="1">
    <location>
        <begin position="18"/>
        <end position="39"/>
    </location>
</feature>
<keyword evidence="1" id="KW-0472">Membrane</keyword>
<evidence type="ECO:0000256" key="1">
    <source>
        <dbReference type="SAM" id="Phobius"/>
    </source>
</evidence>
<feature type="transmembrane region" description="Helical" evidence="1">
    <location>
        <begin position="151"/>
        <end position="176"/>
    </location>
</feature>
<dbReference type="PANTHER" id="PTHR37305">
    <property type="entry name" value="INTEGRAL MEMBRANE PROTEIN-RELATED"/>
    <property type="match status" value="1"/>
</dbReference>
<proteinExistence type="predicted"/>
<feature type="transmembrane region" description="Helical" evidence="1">
    <location>
        <begin position="77"/>
        <end position="96"/>
    </location>
</feature>